<evidence type="ECO:0000256" key="1">
    <source>
        <dbReference type="SAM" id="MobiDB-lite"/>
    </source>
</evidence>
<accession>A0A1G2V4Q4</accession>
<keyword evidence="2" id="KW-1133">Transmembrane helix</keyword>
<keyword evidence="2" id="KW-0472">Membrane</keyword>
<evidence type="ECO:0000313" key="3">
    <source>
        <dbReference type="EMBL" id="OHB16601.1"/>
    </source>
</evidence>
<protein>
    <recommendedName>
        <fullName evidence="5">Baseplate protein J-like domain-containing protein</fullName>
    </recommendedName>
</protein>
<dbReference type="Proteomes" id="UP000176868">
    <property type="component" value="Unassembled WGS sequence"/>
</dbReference>
<proteinExistence type="predicted"/>
<evidence type="ECO:0000256" key="2">
    <source>
        <dbReference type="SAM" id="Phobius"/>
    </source>
</evidence>
<feature type="compositionally biased region" description="Basic and acidic residues" evidence="1">
    <location>
        <begin position="24"/>
        <end position="33"/>
    </location>
</feature>
<keyword evidence="2" id="KW-0812">Transmembrane</keyword>
<comment type="caution">
    <text evidence="3">The sequence shown here is derived from an EMBL/GenBank/DDBJ whole genome shotgun (WGS) entry which is preliminary data.</text>
</comment>
<organism evidence="3 4">
    <name type="scientific">Candidatus Zambryskibacteria bacterium RIFOXYD2_FULL_43_10</name>
    <dbReference type="NCBI Taxonomy" id="1802782"/>
    <lineage>
        <taxon>Bacteria</taxon>
        <taxon>Candidatus Zambryskiibacteriota</taxon>
    </lineage>
</organism>
<evidence type="ECO:0000313" key="4">
    <source>
        <dbReference type="Proteomes" id="UP000176868"/>
    </source>
</evidence>
<feature type="transmembrane region" description="Helical" evidence="2">
    <location>
        <begin position="57"/>
        <end position="75"/>
    </location>
</feature>
<evidence type="ECO:0008006" key="5">
    <source>
        <dbReference type="Google" id="ProtNLM"/>
    </source>
</evidence>
<dbReference type="EMBL" id="MHWZ01000038">
    <property type="protein sequence ID" value="OHB16601.1"/>
    <property type="molecule type" value="Genomic_DNA"/>
</dbReference>
<dbReference type="AlphaFoldDB" id="A0A1G2V4Q4"/>
<reference evidence="3 4" key="1">
    <citation type="journal article" date="2016" name="Nat. Commun.">
        <title>Thousands of microbial genomes shed light on interconnected biogeochemical processes in an aquifer system.</title>
        <authorList>
            <person name="Anantharaman K."/>
            <person name="Brown C.T."/>
            <person name="Hug L.A."/>
            <person name="Sharon I."/>
            <person name="Castelle C.J."/>
            <person name="Probst A.J."/>
            <person name="Thomas B.C."/>
            <person name="Singh A."/>
            <person name="Wilkins M.J."/>
            <person name="Karaoz U."/>
            <person name="Brodie E.L."/>
            <person name="Williams K.H."/>
            <person name="Hubbard S.S."/>
            <person name="Banfield J.F."/>
        </authorList>
    </citation>
    <scope>NUCLEOTIDE SEQUENCE [LARGE SCALE GENOMIC DNA]</scope>
</reference>
<gene>
    <name evidence="3" type="ORF">A2544_02000</name>
</gene>
<feature type="region of interest" description="Disordered" evidence="1">
    <location>
        <begin position="19"/>
        <end position="51"/>
    </location>
</feature>
<sequence length="428" mass="46962">MPKHIEDIIVPERKRSIRDIPIPEGRRRAERYEMPPASKENHSFNSTSNDGRSRRKWIAIGIALLILMFTALSLFDGATLAYVPKSQVVSFDGDSYTARKAGEGNLLFSVIKLSGEKGSEVPASGEKGVERKASGTIIVYNTSTIEQRLRATTRFETPDGKIYQAPDAIIIPGKKVVGGKENPGTLEVVVYAERPGKEFNIGLTDFTLPGLKGTSLFSSVYARSKTDMSGGSTGGERTVKNEDETRVKTQLEAALKEELISEARAQVPEDFILLPSLSLVTFENLPQTDSTNENNVMINVHADLSGVMFKRSDLSNHLIRDKAILASGESVDIVELDALDFAFVNNASTGSLSSDRVEFSVEGEAIALWRVDEVALKADLIGKHKRDIPAILNNYPTIAKATATIRPFWRSSFSEDSAEIFLKKLPVK</sequence>
<dbReference type="STRING" id="1802782.A2544_02000"/>
<name>A0A1G2V4Q4_9BACT</name>